<dbReference type="Proteomes" id="UP000013964">
    <property type="component" value="Chromosome"/>
</dbReference>
<dbReference type="InterPro" id="IPR032789">
    <property type="entry name" value="T2SS-T3SS_pil_N"/>
</dbReference>
<dbReference type="EMBL" id="CP005077">
    <property type="protein sequence ID" value="AGM25522.1"/>
    <property type="molecule type" value="Genomic_DNA"/>
</dbReference>
<reference evidence="3 4" key="1">
    <citation type="journal article" date="2013" name="Genome Biol. Evol.">
        <title>Complete genomes of two dipteran-associated spiroplasmas provided insights into the origin, dynamics, and impacts of viral invasion in spiroplasma.</title>
        <authorList>
            <person name="Ku C."/>
            <person name="Lo W.S."/>
            <person name="Chen L.L."/>
            <person name="Kuo C.H."/>
        </authorList>
    </citation>
    <scope>NUCLEOTIDE SEQUENCE [LARGE SCALE GENOMIC DNA]</scope>
    <source>
        <strain evidence="3 4">DF-1</strain>
    </source>
</reference>
<proteinExistence type="predicted"/>
<dbReference type="PATRIC" id="fig|1276227.3.peg.953"/>
<feature type="domain" description="Pilus formation protein N-terminal" evidence="2">
    <location>
        <begin position="486"/>
        <end position="532"/>
    </location>
</feature>
<feature type="transmembrane region" description="Helical" evidence="1">
    <location>
        <begin position="12"/>
        <end position="33"/>
    </location>
</feature>
<keyword evidence="1" id="KW-0812">Transmembrane</keyword>
<evidence type="ECO:0000313" key="3">
    <source>
        <dbReference type="EMBL" id="AGM25522.1"/>
    </source>
</evidence>
<name>R4U2D5_9MOLU</name>
<dbReference type="Pfam" id="PF13629">
    <property type="entry name" value="T2SS-T3SS_pil_N"/>
    <property type="match status" value="1"/>
</dbReference>
<dbReference type="KEGG" id="scr:SCHRY_v1c09500"/>
<protein>
    <recommendedName>
        <fullName evidence="2">Pilus formation protein N-terminal domain-containing protein</fullName>
    </recommendedName>
</protein>
<dbReference type="HOGENOM" id="CLU_329798_0_0_14"/>
<evidence type="ECO:0000256" key="1">
    <source>
        <dbReference type="SAM" id="Phobius"/>
    </source>
</evidence>
<gene>
    <name evidence="3" type="ORF">SCHRY_v1c09500</name>
</gene>
<keyword evidence="1" id="KW-1133">Transmembrane helix</keyword>
<accession>R4U2D5</accession>
<evidence type="ECO:0000313" key="4">
    <source>
        <dbReference type="Proteomes" id="UP000013964"/>
    </source>
</evidence>
<keyword evidence="1" id="KW-0472">Membrane</keyword>
<dbReference type="OrthoDB" id="387663at2"/>
<organism evidence="3 4">
    <name type="scientific">Spiroplasma chrysopicola DF-1</name>
    <dbReference type="NCBI Taxonomy" id="1276227"/>
    <lineage>
        <taxon>Bacteria</taxon>
        <taxon>Bacillati</taxon>
        <taxon>Mycoplasmatota</taxon>
        <taxon>Mollicutes</taxon>
        <taxon>Entomoplasmatales</taxon>
        <taxon>Spiroplasmataceae</taxon>
        <taxon>Spiroplasma</taxon>
    </lineage>
</organism>
<keyword evidence="4" id="KW-1185">Reference proteome</keyword>
<sequence length="870" mass="94685">MHYNNGMLKLLTLLFMTTLLSIVTIFIIFSLAINSKKEEIILDSTRVELLEKQTDEVTIKNFNDLKNVKIVNWDESLISVFLENNKILITGIKVGETTINIVADNKQMVEVSVKVHELIKKQIILDKSAVSMKEGFEQNVLITNYSQFVNIRVSPKDYTIVDSSYKNGTINIFGKKVGTTIINIVADNGYHSLVTVSVNPNPDIKENIILNANSSVVRINTISVVNILNYSDLKNIQVSSDNSLIARVALFNDDIIIIGDLQGSTIITVTADNGNTTSIATKVVQQLRGGINTSSDSIIVEVGKSTDVKITNFISLTNVKVWVEDINIINYSIFDNAVIVKAINVGSTSLLIRADNGFIKVVTVRVIPKSKININLDSQNASVQTSNIVNVNIINFIDLENVEVSTDNSLIANAELVDNVINIIGIAQGTTNIIVTADNAYDNQIAVTVEPRAKINIDLSASSAIVDVDSSTNVQILNFIDLVNPQVAVFNSSIASVTLEGSNILVTGISYGETTITITASNGISNILNVIVNQKQFKTINLERTEITITETASANIVITNFADLSEIKLVAQNNLIADISLEDDTIIIKGLTVGTTSVLVGANDAFIATIDVTVNPKEKIDINLLTNSTTIEVNSNTNVEIINFNELENIQLLIDDSSIVNARLIDNNINITGLAEGTTVVKVKADNGKTTSLTIIVNSIPKINIQLSSTSAILTTTKPTSVSILNFDDLINPHVWSNNEEIAIAHLANNKVNINGKSLGIVIITVTADNANSVNIAVTVTKSNTKIKVDYYNLTAYVNNIEIINIINFDDLVNVWVHSTEQKIGSAILEEDRIVIIGYKPGTFKIIVNADNALPIEINITIIKTKNIY</sequence>
<evidence type="ECO:0000259" key="2">
    <source>
        <dbReference type="Pfam" id="PF13629"/>
    </source>
</evidence>
<dbReference type="AlphaFoldDB" id="R4U2D5"/>